<reference evidence="3" key="1">
    <citation type="submission" date="2025-08" db="UniProtKB">
        <authorList>
            <consortium name="RefSeq"/>
        </authorList>
    </citation>
    <scope>IDENTIFICATION</scope>
    <source>
        <strain evidence="3">Mau12</strain>
        <tissue evidence="3">Whole Body</tissue>
    </source>
</reference>
<dbReference type="AlphaFoldDB" id="A0A6P8KIG6"/>
<feature type="region of interest" description="Disordered" evidence="1">
    <location>
        <begin position="28"/>
        <end position="53"/>
    </location>
</feature>
<accession>A0A6P8KIG6</accession>
<evidence type="ECO:0000313" key="3">
    <source>
        <dbReference type="RefSeq" id="XP_033169265.1"/>
    </source>
</evidence>
<dbReference type="Proteomes" id="UP000515162">
    <property type="component" value="Chromosome X"/>
</dbReference>
<protein>
    <submittedName>
        <fullName evidence="3">Uncharacterized protein LOC117146820</fullName>
    </submittedName>
</protein>
<evidence type="ECO:0000256" key="1">
    <source>
        <dbReference type="SAM" id="MobiDB-lite"/>
    </source>
</evidence>
<evidence type="ECO:0000313" key="2">
    <source>
        <dbReference type="Proteomes" id="UP000515162"/>
    </source>
</evidence>
<gene>
    <name evidence="3" type="primary">LOC117146820</name>
</gene>
<sequence length="203" mass="22852">MLKYLAGIFVSPRNDYANGRFKIPHPKKLAARRKSPPVKISTRSVINGGRSANGRLKTENRAVWRHREGNPHLPRPHSRSSQKAIGIRLDPISYIVNVPNSTSSPDDDEEEEPVSQVPNAENNLKVRRYRKKDFECLIPPPVSRVPSWTGPLNASPFNQLDEQDSIAGDADAMGWNAICLPDDFWSEDSDSEINRKLSKINVF</sequence>
<proteinExistence type="predicted"/>
<feature type="region of interest" description="Disordered" evidence="1">
    <location>
        <begin position="96"/>
        <end position="121"/>
    </location>
</feature>
<keyword evidence="2" id="KW-1185">Reference proteome</keyword>
<organism evidence="2 3">
    <name type="scientific">Drosophila mauritiana</name>
    <name type="common">Fruit fly</name>
    <dbReference type="NCBI Taxonomy" id="7226"/>
    <lineage>
        <taxon>Eukaryota</taxon>
        <taxon>Metazoa</taxon>
        <taxon>Ecdysozoa</taxon>
        <taxon>Arthropoda</taxon>
        <taxon>Hexapoda</taxon>
        <taxon>Insecta</taxon>
        <taxon>Pterygota</taxon>
        <taxon>Neoptera</taxon>
        <taxon>Endopterygota</taxon>
        <taxon>Diptera</taxon>
        <taxon>Brachycera</taxon>
        <taxon>Muscomorpha</taxon>
        <taxon>Ephydroidea</taxon>
        <taxon>Drosophilidae</taxon>
        <taxon>Drosophila</taxon>
        <taxon>Sophophora</taxon>
    </lineage>
</organism>
<name>A0A6P8KIG6_DROMA</name>
<dbReference type="RefSeq" id="XP_033169265.1">
    <property type="nucleotide sequence ID" value="XM_033313374.1"/>
</dbReference>
<dbReference type="GeneID" id="117146820"/>